<name>A0A238ZZ33_9PSEU</name>
<evidence type="ECO:0000313" key="1">
    <source>
        <dbReference type="EMBL" id="SNR88044.1"/>
    </source>
</evidence>
<keyword evidence="2" id="KW-1185">Reference proteome</keyword>
<gene>
    <name evidence="1" type="ORF">SAMN06265360_12714</name>
</gene>
<dbReference type="EMBL" id="FZNW01000027">
    <property type="protein sequence ID" value="SNR88044.1"/>
    <property type="molecule type" value="Genomic_DNA"/>
</dbReference>
<accession>A0A238ZZ33</accession>
<reference evidence="1 2" key="1">
    <citation type="submission" date="2017-06" db="EMBL/GenBank/DDBJ databases">
        <authorList>
            <person name="Kim H.J."/>
            <person name="Triplett B.A."/>
        </authorList>
    </citation>
    <scope>NUCLEOTIDE SEQUENCE [LARGE SCALE GENOMIC DNA]</scope>
    <source>
        <strain evidence="1 2">DSM 45207</strain>
    </source>
</reference>
<dbReference type="AlphaFoldDB" id="A0A238ZZ33"/>
<dbReference type="Proteomes" id="UP000198348">
    <property type="component" value="Unassembled WGS sequence"/>
</dbReference>
<proteinExistence type="predicted"/>
<organism evidence="1 2">
    <name type="scientific">Haloechinothrix alba</name>
    <dbReference type="NCBI Taxonomy" id="664784"/>
    <lineage>
        <taxon>Bacteria</taxon>
        <taxon>Bacillati</taxon>
        <taxon>Actinomycetota</taxon>
        <taxon>Actinomycetes</taxon>
        <taxon>Pseudonocardiales</taxon>
        <taxon>Pseudonocardiaceae</taxon>
        <taxon>Haloechinothrix</taxon>
    </lineage>
</organism>
<sequence>MPDLALPGCGTTPLGGYLSALGLVRSVTRLFDQDATGYWRGQRFVLASRFGTLDELVTALHEGFVPEGIVSPWNAGSGFAGNGRNRTAEEALQWVRDSTNDRLAVLRAAVAAGDDVVRRGT</sequence>
<dbReference type="OrthoDB" id="441343at2"/>
<protein>
    <submittedName>
        <fullName evidence="1">CRISPR-associated protein Csx17, subtype Dpsyc</fullName>
    </submittedName>
</protein>
<evidence type="ECO:0000313" key="2">
    <source>
        <dbReference type="Proteomes" id="UP000198348"/>
    </source>
</evidence>
<dbReference type="RefSeq" id="WP_089303218.1">
    <property type="nucleotide sequence ID" value="NZ_FZNW01000027.1"/>
</dbReference>